<evidence type="ECO:0000313" key="1">
    <source>
        <dbReference type="EMBL" id="GLH96866.1"/>
    </source>
</evidence>
<evidence type="ECO:0000313" key="2">
    <source>
        <dbReference type="Proteomes" id="UP001144280"/>
    </source>
</evidence>
<keyword evidence="2" id="KW-1185">Reference proteome</keyword>
<reference evidence="1" key="1">
    <citation type="submission" date="2022-12" db="EMBL/GenBank/DDBJ databases">
        <title>New Phytohabitans aurantiacus sp. RD004123 nov., an actinomycete isolated from soil.</title>
        <authorList>
            <person name="Triningsih D.W."/>
            <person name="Harunari E."/>
            <person name="Igarashi Y."/>
        </authorList>
    </citation>
    <scope>NUCLEOTIDE SEQUENCE</scope>
    <source>
        <strain evidence="1">RD004123</strain>
    </source>
</reference>
<dbReference type="EMBL" id="BSDI01000007">
    <property type="protein sequence ID" value="GLH96866.1"/>
    <property type="molecule type" value="Genomic_DNA"/>
</dbReference>
<accession>A0ABQ5QQG3</accession>
<sequence length="114" mass="11755">MHVEKRSNRVHSPLIGATGVATRRAALAARRPRVDRRSKRVHLPLIAGEGAAPTGAVREGAALGGGAAPTGAVREGAALGGGAARECGARRRVRGRGRGRLDRLGVVGSKVRRT</sequence>
<comment type="caution">
    <text evidence="1">The sequence shown here is derived from an EMBL/GenBank/DDBJ whole genome shotgun (WGS) entry which is preliminary data.</text>
</comment>
<protein>
    <submittedName>
        <fullName evidence="1">Uncharacterized protein</fullName>
    </submittedName>
</protein>
<name>A0ABQ5QQG3_9ACTN</name>
<proteinExistence type="predicted"/>
<gene>
    <name evidence="1" type="ORF">Pa4123_21400</name>
</gene>
<dbReference type="Proteomes" id="UP001144280">
    <property type="component" value="Unassembled WGS sequence"/>
</dbReference>
<organism evidence="1 2">
    <name type="scientific">Phytohabitans aurantiacus</name>
    <dbReference type="NCBI Taxonomy" id="3016789"/>
    <lineage>
        <taxon>Bacteria</taxon>
        <taxon>Bacillati</taxon>
        <taxon>Actinomycetota</taxon>
        <taxon>Actinomycetes</taxon>
        <taxon>Micromonosporales</taxon>
        <taxon>Micromonosporaceae</taxon>
    </lineage>
</organism>